<proteinExistence type="predicted"/>
<evidence type="ECO:0000256" key="1">
    <source>
        <dbReference type="ARBA" id="ARBA00022801"/>
    </source>
</evidence>
<sequence>MNNKLRGHLGALLLAGQVSSLAIATPVMARQESTQAAAAQPPALNEYAKLPTISDAVMSPYGQRMAVLLSRGSDWDLMIVNQAMQPEKIISLGSQKVRAISWAGPETLLITYSLTLELPFGFIGDKSEISQVVVYSTKDGEGAWEMFSRQRDIPEWIAGNYGVRRHGNDLKGYYSAVRFKQKGGAGHVWDHGRPYLFEVDLKTEKAKMIGNSATAGRSRSWVVGSDGISAMMEVDLDTGNWTLENGNKKTIASGREEQARVGLVSLGRDGNTVIYSQKTSSDADADWFEVPLAGGTPKPFLENVDVNRIYRDNEGRMIGYRGSDLNDPPVFFDEKLKTLSDSIVASFPGKIARIEGWSEDYNRFIVHTSGNGDSGTWHLIDASTGGSATFGRDYSAITGDKVGKVSMMRYTARDGLELDGVLTLPPGREPKNLPLIMMPHGGPASHDTIKFDWMAQAFASRGYAVFQPNFRGSTNRDAAFQAAGNGEWGGKMQTDLSDGIDMLAEKGIIDPSRACIVGASYGGYAALAGVTLQQGEYRCAVAIAPLSDLDMEIKSDVRLSGRSNMMRTWRTEQFGDLSKLPSVSPINFADKADAPILLLHGEDDTVVPIVQSTKMAQALNKAGKPYRLVRLEGEDHWLSRAATREATLKEAVAFVQENNPAD</sequence>
<dbReference type="Proteomes" id="UP000612349">
    <property type="component" value="Unassembled WGS sequence"/>
</dbReference>
<comment type="caution">
    <text evidence="4">The sequence shown here is derived from an EMBL/GenBank/DDBJ whole genome shotgun (WGS) entry which is preliminary data.</text>
</comment>
<keyword evidence="5" id="KW-1185">Reference proteome</keyword>
<keyword evidence="2" id="KW-0732">Signal</keyword>
<feature type="domain" description="Peptidase S9 prolyl oligopeptidase catalytic" evidence="3">
    <location>
        <begin position="450"/>
        <end position="657"/>
    </location>
</feature>
<gene>
    <name evidence="4" type="ORF">GCM10010990_37240</name>
</gene>
<dbReference type="PANTHER" id="PTHR42776:SF27">
    <property type="entry name" value="DIPEPTIDYL PEPTIDASE FAMILY MEMBER 6"/>
    <property type="match status" value="1"/>
</dbReference>
<dbReference type="Pfam" id="PF00326">
    <property type="entry name" value="Peptidase_S9"/>
    <property type="match status" value="1"/>
</dbReference>
<reference evidence="4" key="2">
    <citation type="submission" date="2020-09" db="EMBL/GenBank/DDBJ databases">
        <authorList>
            <person name="Sun Q."/>
            <person name="Zhou Y."/>
        </authorList>
    </citation>
    <scope>NUCLEOTIDE SEQUENCE</scope>
    <source>
        <strain evidence="4">CGMCC 1.15360</strain>
    </source>
</reference>
<dbReference type="AlphaFoldDB" id="A0A917E010"/>
<evidence type="ECO:0000256" key="2">
    <source>
        <dbReference type="SAM" id="SignalP"/>
    </source>
</evidence>
<dbReference type="RefSeq" id="WP_082922028.1">
    <property type="nucleotide sequence ID" value="NZ_BMIP01000014.1"/>
</dbReference>
<feature type="chain" id="PRO_5036907691" evidence="2">
    <location>
        <begin position="25"/>
        <end position="662"/>
    </location>
</feature>
<evidence type="ECO:0000313" key="5">
    <source>
        <dbReference type="Proteomes" id="UP000612349"/>
    </source>
</evidence>
<keyword evidence="1" id="KW-0378">Hydrolase</keyword>
<dbReference type="InterPro" id="IPR001375">
    <property type="entry name" value="Peptidase_S9_cat"/>
</dbReference>
<organism evidence="4 5">
    <name type="scientific">Croceicoccus mobilis</name>
    <dbReference type="NCBI Taxonomy" id="1703339"/>
    <lineage>
        <taxon>Bacteria</taxon>
        <taxon>Pseudomonadati</taxon>
        <taxon>Pseudomonadota</taxon>
        <taxon>Alphaproteobacteria</taxon>
        <taxon>Sphingomonadales</taxon>
        <taxon>Erythrobacteraceae</taxon>
        <taxon>Croceicoccus</taxon>
    </lineage>
</organism>
<dbReference type="EMBL" id="BMIP01000014">
    <property type="protein sequence ID" value="GGD83697.1"/>
    <property type="molecule type" value="Genomic_DNA"/>
</dbReference>
<dbReference type="PANTHER" id="PTHR42776">
    <property type="entry name" value="SERINE PEPTIDASE S9 FAMILY MEMBER"/>
    <property type="match status" value="1"/>
</dbReference>
<accession>A0A917E010</accession>
<dbReference type="OrthoDB" id="1094230at2"/>
<protein>
    <submittedName>
        <fullName evidence="4">Prolyl oligopeptidase</fullName>
    </submittedName>
</protein>
<dbReference type="Gene3D" id="3.40.50.1820">
    <property type="entry name" value="alpha/beta hydrolase"/>
    <property type="match status" value="1"/>
</dbReference>
<evidence type="ECO:0000259" key="3">
    <source>
        <dbReference type="Pfam" id="PF00326"/>
    </source>
</evidence>
<name>A0A917E010_9SPHN</name>
<dbReference type="SUPFAM" id="SSF53474">
    <property type="entry name" value="alpha/beta-Hydrolases"/>
    <property type="match status" value="1"/>
</dbReference>
<feature type="signal peptide" evidence="2">
    <location>
        <begin position="1"/>
        <end position="24"/>
    </location>
</feature>
<dbReference type="SUPFAM" id="SSF82171">
    <property type="entry name" value="DPP6 N-terminal domain-like"/>
    <property type="match status" value="1"/>
</dbReference>
<reference evidence="4" key="1">
    <citation type="journal article" date="2014" name="Int. J. Syst. Evol. Microbiol.">
        <title>Complete genome sequence of Corynebacterium casei LMG S-19264T (=DSM 44701T), isolated from a smear-ripened cheese.</title>
        <authorList>
            <consortium name="US DOE Joint Genome Institute (JGI-PGF)"/>
            <person name="Walter F."/>
            <person name="Albersmeier A."/>
            <person name="Kalinowski J."/>
            <person name="Ruckert C."/>
        </authorList>
    </citation>
    <scope>NUCLEOTIDE SEQUENCE</scope>
    <source>
        <strain evidence="4">CGMCC 1.15360</strain>
    </source>
</reference>
<evidence type="ECO:0000313" key="4">
    <source>
        <dbReference type="EMBL" id="GGD83697.1"/>
    </source>
</evidence>
<dbReference type="GO" id="GO:0006508">
    <property type="term" value="P:proteolysis"/>
    <property type="evidence" value="ECO:0007669"/>
    <property type="project" value="InterPro"/>
</dbReference>
<dbReference type="GO" id="GO:0004252">
    <property type="term" value="F:serine-type endopeptidase activity"/>
    <property type="evidence" value="ECO:0007669"/>
    <property type="project" value="TreeGrafter"/>
</dbReference>
<dbReference type="InterPro" id="IPR029058">
    <property type="entry name" value="AB_hydrolase_fold"/>
</dbReference>